<sequence>MHTAAEYERRGENFFNELEVVFADVVMAIIADFMLVFLPAPTVSLRSPPAGNAGPIAQFFHNCPDNAFQLALAGTSYSI</sequence>
<protein>
    <submittedName>
        <fullName evidence="1">Uncharacterized protein</fullName>
    </submittedName>
</protein>
<accession>A0ACC4D1E6</accession>
<dbReference type="Proteomes" id="UP000309997">
    <property type="component" value="Unassembled WGS sequence"/>
</dbReference>
<comment type="caution">
    <text evidence="1">The sequence shown here is derived from an EMBL/GenBank/DDBJ whole genome shotgun (WGS) entry which is preliminary data.</text>
</comment>
<dbReference type="EMBL" id="RCHU02000001">
    <property type="protein sequence ID" value="KAL3611302.1"/>
    <property type="molecule type" value="Genomic_DNA"/>
</dbReference>
<name>A0ACC4D1E6_POPAL</name>
<gene>
    <name evidence="1" type="ORF">D5086_002322</name>
</gene>
<keyword evidence="2" id="KW-1185">Reference proteome</keyword>
<organism evidence="1 2">
    <name type="scientific">Populus alba</name>
    <name type="common">White poplar</name>
    <dbReference type="NCBI Taxonomy" id="43335"/>
    <lineage>
        <taxon>Eukaryota</taxon>
        <taxon>Viridiplantae</taxon>
        <taxon>Streptophyta</taxon>
        <taxon>Embryophyta</taxon>
        <taxon>Tracheophyta</taxon>
        <taxon>Spermatophyta</taxon>
        <taxon>Magnoliopsida</taxon>
        <taxon>eudicotyledons</taxon>
        <taxon>Gunneridae</taxon>
        <taxon>Pentapetalae</taxon>
        <taxon>rosids</taxon>
        <taxon>fabids</taxon>
        <taxon>Malpighiales</taxon>
        <taxon>Salicaceae</taxon>
        <taxon>Saliceae</taxon>
        <taxon>Populus</taxon>
    </lineage>
</organism>
<evidence type="ECO:0000313" key="2">
    <source>
        <dbReference type="Proteomes" id="UP000309997"/>
    </source>
</evidence>
<reference evidence="1 2" key="1">
    <citation type="journal article" date="2024" name="Plant Biotechnol. J.">
        <title>Genome and CRISPR/Cas9 system of a widespread forest tree (Populus alba) in the world.</title>
        <authorList>
            <person name="Liu Y.J."/>
            <person name="Jiang P.F."/>
            <person name="Han X.M."/>
            <person name="Li X.Y."/>
            <person name="Wang H.M."/>
            <person name="Wang Y.J."/>
            <person name="Wang X.X."/>
            <person name="Zeng Q.Y."/>
        </authorList>
    </citation>
    <scope>NUCLEOTIDE SEQUENCE [LARGE SCALE GENOMIC DNA]</scope>
    <source>
        <strain evidence="2">cv. PAL-ZL1</strain>
    </source>
</reference>
<evidence type="ECO:0000313" key="1">
    <source>
        <dbReference type="EMBL" id="KAL3611302.1"/>
    </source>
</evidence>
<proteinExistence type="predicted"/>